<dbReference type="Proteomes" id="UP001465668">
    <property type="component" value="Unassembled WGS sequence"/>
</dbReference>
<keyword evidence="6" id="KW-0498">Mitosis</keyword>
<comment type="caution">
    <text evidence="10">The sequence shown here is derived from an EMBL/GenBank/DDBJ whole genome shotgun (WGS) entry which is preliminary data.</text>
</comment>
<keyword evidence="8" id="KW-0206">Cytoskeleton</keyword>
<evidence type="ECO:0000256" key="2">
    <source>
        <dbReference type="ARBA" id="ARBA00005479"/>
    </source>
</evidence>
<evidence type="ECO:0000256" key="8">
    <source>
        <dbReference type="ARBA" id="ARBA00023212"/>
    </source>
</evidence>
<keyword evidence="4" id="KW-0132">Cell division</keyword>
<keyword evidence="11" id="KW-1185">Reference proteome</keyword>
<sequence>MAHLAKHLSQPAIFSPSVARAAASTAKDWSYIDGWLKIKFKGQKVPPFERNADTLKALLALAAHNEAADEERDQLARIEAAALEEVKATEADTAKRREAYEAAGGQDSLNGEFIADDIVQAINNSLTKDGSAALDSMASMAVEIGMAYPTPEELGCKFVELQARVFELEQTTERVGLLQKYLDRQSVTVNDFLEELHGQEYQPTDDLAEKNLELQRQVKAMAAQLPELYQQVASLETSVGPPSLTVEEVREDEEGYLDLLAKKKDLDAQVKAFAGLPPDIEAARAELEALRAELRIATQRRDAGWEGLVERESPFKPRTRRPL</sequence>
<evidence type="ECO:0000313" key="10">
    <source>
        <dbReference type="EMBL" id="KAK9772760.1"/>
    </source>
</evidence>
<dbReference type="PANTHER" id="PTHR31570">
    <property type="entry name" value="HAUS AUGMIN-LIKE COMPLEX SUBUNIT 1"/>
    <property type="match status" value="1"/>
</dbReference>
<evidence type="ECO:0000256" key="7">
    <source>
        <dbReference type="ARBA" id="ARBA00023054"/>
    </source>
</evidence>
<accession>A0ABR2XGG5</accession>
<keyword evidence="7" id="KW-0175">Coiled coil</keyword>
<evidence type="ECO:0000256" key="5">
    <source>
        <dbReference type="ARBA" id="ARBA00022701"/>
    </source>
</evidence>
<keyword evidence="3" id="KW-0963">Cytoplasm</keyword>
<name>A0ABR2XGG5_9PEZI</name>
<keyword evidence="9" id="KW-0131">Cell cycle</keyword>
<dbReference type="PANTHER" id="PTHR31570:SF1">
    <property type="entry name" value="HAUS AUGMIN-LIKE COMPLEX SUBUNIT 1"/>
    <property type="match status" value="1"/>
</dbReference>
<dbReference type="Pfam" id="PF25762">
    <property type="entry name" value="HAUS1"/>
    <property type="match status" value="1"/>
</dbReference>
<proteinExistence type="inferred from homology"/>
<dbReference type="InterPro" id="IPR026243">
    <property type="entry name" value="HAUS1"/>
</dbReference>
<reference evidence="10 11" key="1">
    <citation type="submission" date="2024-02" db="EMBL/GenBank/DDBJ databases">
        <title>First draft genome assembly of two strains of Seiridium cardinale.</title>
        <authorList>
            <person name="Emiliani G."/>
            <person name="Scali E."/>
        </authorList>
    </citation>
    <scope>NUCLEOTIDE SEQUENCE [LARGE SCALE GENOMIC DNA]</scope>
    <source>
        <strain evidence="10 11">BM-138-000479</strain>
    </source>
</reference>
<evidence type="ECO:0000256" key="6">
    <source>
        <dbReference type="ARBA" id="ARBA00022776"/>
    </source>
</evidence>
<evidence type="ECO:0000256" key="3">
    <source>
        <dbReference type="ARBA" id="ARBA00022490"/>
    </source>
</evidence>
<protein>
    <submittedName>
        <fullName evidence="10">Uncharacterized protein</fullName>
    </submittedName>
</protein>
<evidence type="ECO:0000256" key="4">
    <source>
        <dbReference type="ARBA" id="ARBA00022618"/>
    </source>
</evidence>
<evidence type="ECO:0000256" key="9">
    <source>
        <dbReference type="ARBA" id="ARBA00023306"/>
    </source>
</evidence>
<evidence type="ECO:0000313" key="11">
    <source>
        <dbReference type="Proteomes" id="UP001465668"/>
    </source>
</evidence>
<gene>
    <name evidence="10" type="ORF">SCAR479_10630</name>
</gene>
<evidence type="ECO:0000256" key="1">
    <source>
        <dbReference type="ARBA" id="ARBA00004186"/>
    </source>
</evidence>
<dbReference type="EMBL" id="JARVKM010000058">
    <property type="protein sequence ID" value="KAK9772760.1"/>
    <property type="molecule type" value="Genomic_DNA"/>
</dbReference>
<organism evidence="10 11">
    <name type="scientific">Seiridium cardinale</name>
    <dbReference type="NCBI Taxonomy" id="138064"/>
    <lineage>
        <taxon>Eukaryota</taxon>
        <taxon>Fungi</taxon>
        <taxon>Dikarya</taxon>
        <taxon>Ascomycota</taxon>
        <taxon>Pezizomycotina</taxon>
        <taxon>Sordariomycetes</taxon>
        <taxon>Xylariomycetidae</taxon>
        <taxon>Amphisphaeriales</taxon>
        <taxon>Sporocadaceae</taxon>
        <taxon>Seiridium</taxon>
    </lineage>
</organism>
<comment type="subcellular location">
    <subcellularLocation>
        <location evidence="1">Cytoplasm</location>
        <location evidence="1">Cytoskeleton</location>
        <location evidence="1">Spindle</location>
    </subcellularLocation>
</comment>
<keyword evidence="5" id="KW-0493">Microtubule</keyword>
<comment type="similarity">
    <text evidence="2">Belongs to the HAUS1 family.</text>
</comment>